<proteinExistence type="predicted"/>
<evidence type="ECO:0000313" key="3">
    <source>
        <dbReference type="Proteomes" id="UP001237156"/>
    </source>
</evidence>
<dbReference type="Proteomes" id="UP001237156">
    <property type="component" value="Unassembled WGS sequence"/>
</dbReference>
<dbReference type="AlphaFoldDB" id="A0AAW6RKL3"/>
<name>A0AAW6RKL3_9BURK</name>
<dbReference type="EMBL" id="JARVII010000009">
    <property type="protein sequence ID" value="MDG9699262.1"/>
    <property type="molecule type" value="Genomic_DNA"/>
</dbReference>
<gene>
    <name evidence="2" type="ORF">QB898_05915</name>
</gene>
<organism evidence="2 3">
    <name type="scientific">Ottowia cancrivicina</name>
    <dbReference type="NCBI Taxonomy" id="3040346"/>
    <lineage>
        <taxon>Bacteria</taxon>
        <taxon>Pseudomonadati</taxon>
        <taxon>Pseudomonadota</taxon>
        <taxon>Betaproteobacteria</taxon>
        <taxon>Burkholderiales</taxon>
        <taxon>Comamonadaceae</taxon>
        <taxon>Ottowia</taxon>
    </lineage>
</organism>
<keyword evidence="3" id="KW-1185">Reference proteome</keyword>
<evidence type="ECO:0000313" key="2">
    <source>
        <dbReference type="EMBL" id="MDG9699262.1"/>
    </source>
</evidence>
<protein>
    <submittedName>
        <fullName evidence="2">Uncharacterized protein</fullName>
    </submittedName>
</protein>
<feature type="compositionally biased region" description="Polar residues" evidence="1">
    <location>
        <begin position="199"/>
        <end position="211"/>
    </location>
</feature>
<accession>A0AAW6RKL3</accession>
<sequence>MMLRCPNCGAGMSLDALVSHQQLRQLLATALRGLPCGDDLLRYLGLFRPPKRELRPERAARLLREVLADMQRGCITRRGRDWSAPPELWQAALQAVLDAAAKGSLQTPLTDHAYLHEVLMRLADKAEGQQESEREALLRSRAPRGAVQVTGQSAGALDALAQDPALAKLAADALAAAPMPEAVRARLARLRGRDAASATPSELPSATPKGN</sequence>
<feature type="region of interest" description="Disordered" evidence="1">
    <location>
        <begin position="190"/>
        <end position="211"/>
    </location>
</feature>
<reference evidence="2 3" key="1">
    <citation type="submission" date="2023-04" db="EMBL/GenBank/DDBJ databases">
        <title>Ottowia paracancer sp. nov., isolated from human stomach.</title>
        <authorList>
            <person name="Song Y."/>
        </authorList>
    </citation>
    <scope>NUCLEOTIDE SEQUENCE [LARGE SCALE GENOMIC DNA]</scope>
    <source>
        <strain evidence="2 3">10c7w1</strain>
    </source>
</reference>
<dbReference type="RefSeq" id="WP_279524196.1">
    <property type="nucleotide sequence ID" value="NZ_JARVII010000009.1"/>
</dbReference>
<evidence type="ECO:0000256" key="1">
    <source>
        <dbReference type="SAM" id="MobiDB-lite"/>
    </source>
</evidence>
<comment type="caution">
    <text evidence="2">The sequence shown here is derived from an EMBL/GenBank/DDBJ whole genome shotgun (WGS) entry which is preliminary data.</text>
</comment>